<dbReference type="Gene3D" id="3.20.20.370">
    <property type="entry name" value="Glycoside hydrolase/deacetylase"/>
    <property type="match status" value="1"/>
</dbReference>
<evidence type="ECO:0000313" key="3">
    <source>
        <dbReference type="Proteomes" id="UP000595897"/>
    </source>
</evidence>
<dbReference type="GO" id="GO:0005975">
    <property type="term" value="P:carbohydrate metabolic process"/>
    <property type="evidence" value="ECO:0007669"/>
    <property type="project" value="InterPro"/>
</dbReference>
<sequence>MEFLLKKKERRKVIRTIFEAVILIVLFIVTFRALFVFKHYTPYDYRDKKIVTEEDNGFIAVSYLAVDRNGSPSMIRTERLEEHLKALKKNGYVTITQKDIENYYDNNKPLPKKSLFLMFEDGRKDTVIFAQKIMEKYNYIGTIFTYAEKFAEKDSKFLMPNDIKKLLKNSYWELGSNGYRLSYINVFDRNHNYLGELSSKEFVQLRNHISGEYNEYLMDFIRDENNIPKETKDEMTSRIASDYSLMKKVYTEEFGEVPGVYAIMHSNTGSFGSNEKASEVNEEWLKKIFSMNFNREGNSYNKGRNDIYDLTRVQPQAYWYTNHLLMRIAEDTKDKLNFVVGDLKKSKEWNLIKGACEYNGATIALTSKPKGNGLIRLRSDKLRDVHLTVQLLGNKLGTQAIYLRADELCKRYLSVKVQNDFLIIEENGEKIFEKNLTKLNKINNSTIQMNEAGNYLVDVTLKRDSINVEINNKKVVNDLIVSNQSSGDLYLASTASKYGYRQRNIVDDVYDGVFQDLVVYKISEENHNKIIFDNRLKGQDKVKEEVKDGWERVVNWFIKNL</sequence>
<dbReference type="PANTHER" id="PTHR34216:SF3">
    <property type="entry name" value="POLY-BETA-1,6-N-ACETYL-D-GLUCOSAMINE N-DEACETYLASE"/>
    <property type="match status" value="1"/>
</dbReference>
<evidence type="ECO:0000313" key="2">
    <source>
        <dbReference type="EMBL" id="BCN30149.1"/>
    </source>
</evidence>
<keyword evidence="1" id="KW-0812">Transmembrane</keyword>
<dbReference type="KEGG" id="ahb:bsdtb5_14440"/>
<proteinExistence type="predicted"/>
<dbReference type="InterPro" id="IPR011330">
    <property type="entry name" value="Glyco_hydro/deAcase_b/a-brl"/>
</dbReference>
<accession>A0A7R7EK02</accession>
<protein>
    <recommendedName>
        <fullName evidence="4">NodB homology domain-containing protein</fullName>
    </recommendedName>
</protein>
<gene>
    <name evidence="2" type="ORF">bsdtb5_14440</name>
</gene>
<organism evidence="2 3">
    <name type="scientific">Anaeromicropila herbilytica</name>
    <dbReference type="NCBI Taxonomy" id="2785025"/>
    <lineage>
        <taxon>Bacteria</taxon>
        <taxon>Bacillati</taxon>
        <taxon>Bacillota</taxon>
        <taxon>Clostridia</taxon>
        <taxon>Lachnospirales</taxon>
        <taxon>Lachnospiraceae</taxon>
        <taxon>Anaeromicropila</taxon>
    </lineage>
</organism>
<reference evidence="2 3" key="1">
    <citation type="submission" date="2020-11" db="EMBL/GenBank/DDBJ databases">
        <title>Draft genome sequencing of a Lachnospiraceae strain isolated from anoxic soil subjected to BSD treatment.</title>
        <authorList>
            <person name="Uek A."/>
            <person name="Tonouchi A."/>
        </authorList>
    </citation>
    <scope>NUCLEOTIDE SEQUENCE [LARGE SCALE GENOMIC DNA]</scope>
    <source>
        <strain evidence="2 3">TB5</strain>
    </source>
</reference>
<name>A0A7R7EK02_9FIRM</name>
<dbReference type="SUPFAM" id="SSF88713">
    <property type="entry name" value="Glycoside hydrolase/deacetylase"/>
    <property type="match status" value="1"/>
</dbReference>
<keyword evidence="1" id="KW-1133">Transmembrane helix</keyword>
<dbReference type="EMBL" id="AP024169">
    <property type="protein sequence ID" value="BCN30149.1"/>
    <property type="molecule type" value="Genomic_DNA"/>
</dbReference>
<feature type="transmembrane region" description="Helical" evidence="1">
    <location>
        <begin position="20"/>
        <end position="40"/>
    </location>
</feature>
<dbReference type="Proteomes" id="UP000595897">
    <property type="component" value="Chromosome"/>
</dbReference>
<keyword evidence="3" id="KW-1185">Reference proteome</keyword>
<dbReference type="PANTHER" id="PTHR34216">
    <property type="match status" value="1"/>
</dbReference>
<evidence type="ECO:0000256" key="1">
    <source>
        <dbReference type="SAM" id="Phobius"/>
    </source>
</evidence>
<evidence type="ECO:0008006" key="4">
    <source>
        <dbReference type="Google" id="ProtNLM"/>
    </source>
</evidence>
<dbReference type="RefSeq" id="WP_271715392.1">
    <property type="nucleotide sequence ID" value="NZ_AP024169.1"/>
</dbReference>
<keyword evidence="1" id="KW-0472">Membrane</keyword>
<dbReference type="AlphaFoldDB" id="A0A7R7EK02"/>
<dbReference type="InterPro" id="IPR051398">
    <property type="entry name" value="Polysacch_Deacetylase"/>
</dbReference>